<name>A0ABS1K452_9MICC</name>
<proteinExistence type="predicted"/>
<evidence type="ECO:0000313" key="1">
    <source>
        <dbReference type="EMBL" id="MBL0706300.1"/>
    </source>
</evidence>
<keyword evidence="2" id="KW-1185">Reference proteome</keyword>
<accession>A0ABS1K452</accession>
<reference evidence="1 2" key="1">
    <citation type="submission" date="2021-01" db="EMBL/GenBank/DDBJ databases">
        <title>Genome public.</title>
        <authorList>
            <person name="Liu C."/>
            <person name="Sun Q."/>
        </authorList>
    </citation>
    <scope>NUCLEOTIDE SEQUENCE [LARGE SCALE GENOMIC DNA]</scope>
    <source>
        <strain evidence="1 2">JC656</strain>
    </source>
</reference>
<dbReference type="RefSeq" id="WP_189692708.1">
    <property type="nucleotide sequence ID" value="NZ_BNCM01000003.1"/>
</dbReference>
<dbReference type="EMBL" id="JAERRC010000030">
    <property type="protein sequence ID" value="MBL0706300.1"/>
    <property type="molecule type" value="Genomic_DNA"/>
</dbReference>
<protein>
    <submittedName>
        <fullName evidence="1">Uncharacterized protein</fullName>
    </submittedName>
</protein>
<gene>
    <name evidence="1" type="ORF">JJE72_12390</name>
</gene>
<organism evidence="1 2">
    <name type="scientific">Sinomonas cellulolyticus</name>
    <dbReference type="NCBI Taxonomy" id="2801916"/>
    <lineage>
        <taxon>Bacteria</taxon>
        <taxon>Bacillati</taxon>
        <taxon>Actinomycetota</taxon>
        <taxon>Actinomycetes</taxon>
        <taxon>Micrococcales</taxon>
        <taxon>Micrococcaceae</taxon>
        <taxon>Sinomonas</taxon>
    </lineage>
</organism>
<sequence length="112" mass="12626">MIQYIETTISASPRNALRIRRLDTRVRLAKLTGKQVSTSVARVLAAALHSGIDSQLCRFAATGKLRPTLAVTELQHGYVPVELRDWRDLLDQYLQARIAREELASAERRGVR</sequence>
<evidence type="ECO:0000313" key="2">
    <source>
        <dbReference type="Proteomes" id="UP000639051"/>
    </source>
</evidence>
<dbReference type="Proteomes" id="UP000639051">
    <property type="component" value="Unassembled WGS sequence"/>
</dbReference>
<comment type="caution">
    <text evidence="1">The sequence shown here is derived from an EMBL/GenBank/DDBJ whole genome shotgun (WGS) entry which is preliminary data.</text>
</comment>